<dbReference type="InterPro" id="IPR011990">
    <property type="entry name" value="TPR-like_helical_dom_sf"/>
</dbReference>
<evidence type="ECO:0000313" key="6">
    <source>
        <dbReference type="EMBL" id="KST63383.1"/>
    </source>
</evidence>
<feature type="repeat" description="TPR" evidence="3">
    <location>
        <begin position="152"/>
        <end position="185"/>
    </location>
</feature>
<keyword evidence="2 3" id="KW-0802">TPR repeat</keyword>
<dbReference type="InterPro" id="IPR051685">
    <property type="entry name" value="Ycf3/AcsC/BcsC/TPR_MFPF"/>
</dbReference>
<feature type="signal peptide" evidence="4">
    <location>
        <begin position="1"/>
        <end position="26"/>
    </location>
</feature>
<dbReference type="PANTHER" id="PTHR44943">
    <property type="entry name" value="CELLULOSE SYNTHASE OPERON PROTEIN C"/>
    <property type="match status" value="1"/>
</dbReference>
<dbReference type="PANTHER" id="PTHR44943:SF8">
    <property type="entry name" value="TPR REPEAT-CONTAINING PROTEIN MJ0263"/>
    <property type="match status" value="1"/>
</dbReference>
<name>A0A0V7ZFY3_9CYAN</name>
<comment type="caution">
    <text evidence="6">The sequence shown here is derived from an EMBL/GenBank/DDBJ whole genome shotgun (WGS) entry which is preliminary data.</text>
</comment>
<keyword evidence="7" id="KW-1185">Reference proteome</keyword>
<dbReference type="SMART" id="SM00028">
    <property type="entry name" value="TPR"/>
    <property type="match status" value="5"/>
</dbReference>
<dbReference type="PROSITE" id="PS50293">
    <property type="entry name" value="TPR_REGION"/>
    <property type="match status" value="1"/>
</dbReference>
<keyword evidence="1" id="KW-0677">Repeat</keyword>
<keyword evidence="4" id="KW-0732">Signal</keyword>
<accession>A0A0V7ZFY3</accession>
<feature type="repeat" description="TPR" evidence="3">
    <location>
        <begin position="118"/>
        <end position="151"/>
    </location>
</feature>
<gene>
    <name evidence="6" type="ORF">BC008_39415</name>
</gene>
<evidence type="ECO:0000256" key="3">
    <source>
        <dbReference type="PROSITE-ProRule" id="PRU00339"/>
    </source>
</evidence>
<dbReference type="Proteomes" id="UP000053372">
    <property type="component" value="Unassembled WGS sequence"/>
</dbReference>
<feature type="domain" description="Cytochrome c-type biogenesis protein H TPR" evidence="5">
    <location>
        <begin position="47"/>
        <end position="178"/>
    </location>
</feature>
<evidence type="ECO:0000256" key="4">
    <source>
        <dbReference type="SAM" id="SignalP"/>
    </source>
</evidence>
<evidence type="ECO:0000259" key="5">
    <source>
        <dbReference type="Pfam" id="PF23914"/>
    </source>
</evidence>
<dbReference type="InterPro" id="IPR019734">
    <property type="entry name" value="TPR_rpt"/>
</dbReference>
<evidence type="ECO:0000256" key="2">
    <source>
        <dbReference type="ARBA" id="ARBA00022803"/>
    </source>
</evidence>
<organism evidence="6 7">
    <name type="scientific">Mastigocoleus testarum BC008</name>
    <dbReference type="NCBI Taxonomy" id="371196"/>
    <lineage>
        <taxon>Bacteria</taxon>
        <taxon>Bacillati</taxon>
        <taxon>Cyanobacteriota</taxon>
        <taxon>Cyanophyceae</taxon>
        <taxon>Nostocales</taxon>
        <taxon>Hapalosiphonaceae</taxon>
        <taxon>Mastigocoleus</taxon>
    </lineage>
</organism>
<dbReference type="RefSeq" id="WP_027838863.1">
    <property type="nucleotide sequence ID" value="NZ_LMTZ01000140.1"/>
</dbReference>
<feature type="chain" id="PRO_5006890083" evidence="4">
    <location>
        <begin position="27"/>
        <end position="299"/>
    </location>
</feature>
<dbReference type="PROSITE" id="PS50005">
    <property type="entry name" value="TPR"/>
    <property type="match status" value="3"/>
</dbReference>
<dbReference type="EMBL" id="LMTZ01000140">
    <property type="protein sequence ID" value="KST63383.1"/>
    <property type="molecule type" value="Genomic_DNA"/>
</dbReference>
<evidence type="ECO:0000256" key="1">
    <source>
        <dbReference type="ARBA" id="ARBA00022737"/>
    </source>
</evidence>
<dbReference type="SUPFAM" id="SSF48452">
    <property type="entry name" value="TPR-like"/>
    <property type="match status" value="1"/>
</dbReference>
<dbReference type="OrthoDB" id="495305at2"/>
<dbReference type="InterPro" id="IPR056413">
    <property type="entry name" value="TPR_CcmH_CycH"/>
</dbReference>
<dbReference type="AlphaFoldDB" id="A0A0V7ZFY3"/>
<dbReference type="Pfam" id="PF23914">
    <property type="entry name" value="TPR_CcmH_CycH"/>
    <property type="match status" value="1"/>
</dbReference>
<evidence type="ECO:0000313" key="7">
    <source>
        <dbReference type="Proteomes" id="UP000053372"/>
    </source>
</evidence>
<protein>
    <submittedName>
        <fullName evidence="6">Cytochrome c biogenesis factor</fullName>
    </submittedName>
</protein>
<proteinExistence type="predicted"/>
<reference evidence="6 7" key="1">
    <citation type="journal article" date="2015" name="Genome Announc.">
        <title>Draft Genome of the Euendolithic (true boring) Cyanobacterium Mastigocoleus testarum strain BC008.</title>
        <authorList>
            <person name="Guida B.S."/>
            <person name="Garcia-Pichel F."/>
        </authorList>
    </citation>
    <scope>NUCLEOTIDE SEQUENCE [LARGE SCALE GENOMIC DNA]</scope>
    <source>
        <strain evidence="6 7">BC008</strain>
    </source>
</reference>
<dbReference type="Gene3D" id="1.25.40.10">
    <property type="entry name" value="Tetratricopeptide repeat domain"/>
    <property type="match status" value="2"/>
</dbReference>
<feature type="repeat" description="TPR" evidence="3">
    <location>
        <begin position="84"/>
        <end position="117"/>
    </location>
</feature>
<sequence>MPKRIALVSVMIGCSFCGGVIQSANAQALVPHTLQLDRNKLEQQGLSLAQEAAQIAQFQPSPDMIQQMALPRAKLASQLAPKNDKVWFLLGGLYLQTKNFDNAASALGRAKTLNPKNGDILFALGSVYFQQEQYQKAVGHYQSGLKLKPKDPEGWFDLANANYMLGKHPEAIAQYQKAISHNKKFWPAINNIGLILYEQGDVSGAMNKWKEAINKAEETKQPTAEPQLALAVALYARGDRQKSIAIGEKALRTDGRYAQLDFLKQNLWGQRLLLDTEQFLQLPQIQATLQRNRNLPQPR</sequence>